<keyword evidence="3" id="KW-1185">Reference proteome</keyword>
<sequence>MPYRFCIASLCLALGACSFSPTKISSLDEDQRQQIAYTTLYNQQGRLDHAAYAAALQQKLSASAQPAVALQDYARQLGGHCRHPDNDPQRLQCLLPESSTICLHNKIRLSAVFQNQRLQSLSSEPFVDGC</sequence>
<name>A0A892ZKI2_9NEIS</name>
<gene>
    <name evidence="2" type="ORF">JQU52_06250</name>
</gene>
<dbReference type="AlphaFoldDB" id="A0A892ZKI2"/>
<dbReference type="RefSeq" id="WP_230340267.1">
    <property type="nucleotide sequence ID" value="NZ_CP069798.1"/>
</dbReference>
<reference evidence="2" key="1">
    <citation type="submission" date="2021-02" db="EMBL/GenBank/DDBJ databases">
        <title>Neisseriaceae sp. 26B isolated from the cloaca of a Common Toad-headed Turtle (Mesoclemmys nasuta).</title>
        <authorList>
            <person name="Spergser J."/>
            <person name="Busse H.-J."/>
        </authorList>
    </citation>
    <scope>NUCLEOTIDE SEQUENCE</scope>
    <source>
        <strain evidence="2">26B</strain>
    </source>
</reference>
<evidence type="ECO:0000256" key="1">
    <source>
        <dbReference type="SAM" id="SignalP"/>
    </source>
</evidence>
<proteinExistence type="predicted"/>
<dbReference type="Proteomes" id="UP000653156">
    <property type="component" value="Chromosome"/>
</dbReference>
<dbReference type="EMBL" id="CP069798">
    <property type="protein sequence ID" value="QRQ82970.1"/>
    <property type="molecule type" value="Genomic_DNA"/>
</dbReference>
<feature type="signal peptide" evidence="1">
    <location>
        <begin position="1"/>
        <end position="18"/>
    </location>
</feature>
<dbReference type="KEGG" id="ptes:JQU52_06250"/>
<evidence type="ECO:0000313" key="3">
    <source>
        <dbReference type="Proteomes" id="UP000653156"/>
    </source>
</evidence>
<evidence type="ECO:0008006" key="4">
    <source>
        <dbReference type="Google" id="ProtNLM"/>
    </source>
</evidence>
<organism evidence="2 3">
    <name type="scientific">Paralysiella testudinis</name>
    <dbReference type="NCBI Taxonomy" id="2809020"/>
    <lineage>
        <taxon>Bacteria</taxon>
        <taxon>Pseudomonadati</taxon>
        <taxon>Pseudomonadota</taxon>
        <taxon>Betaproteobacteria</taxon>
        <taxon>Neisseriales</taxon>
        <taxon>Neisseriaceae</taxon>
        <taxon>Paralysiella</taxon>
    </lineage>
</organism>
<evidence type="ECO:0000313" key="2">
    <source>
        <dbReference type="EMBL" id="QRQ82970.1"/>
    </source>
</evidence>
<accession>A0A892ZKI2</accession>
<keyword evidence="1" id="KW-0732">Signal</keyword>
<feature type="chain" id="PRO_5034405048" description="Lipoprotein" evidence="1">
    <location>
        <begin position="19"/>
        <end position="130"/>
    </location>
</feature>
<dbReference type="PROSITE" id="PS51257">
    <property type="entry name" value="PROKAR_LIPOPROTEIN"/>
    <property type="match status" value="1"/>
</dbReference>
<protein>
    <recommendedName>
        <fullName evidence="4">Lipoprotein</fullName>
    </recommendedName>
</protein>